<comment type="caution">
    <text evidence="5">The sequence shown here is derived from an EMBL/GenBank/DDBJ whole genome shotgun (WGS) entry which is preliminary data.</text>
</comment>
<dbReference type="AlphaFoldDB" id="A0A6I3LAE9"/>
<feature type="domain" description="AMP-dependent synthetase/ligase" evidence="3">
    <location>
        <begin position="8"/>
        <end position="172"/>
    </location>
</feature>
<dbReference type="Pfam" id="PF13193">
    <property type="entry name" value="AMP-binding_C"/>
    <property type="match status" value="1"/>
</dbReference>
<accession>A0A6I3LAE9</accession>
<dbReference type="InterPro" id="IPR042099">
    <property type="entry name" value="ANL_N_sf"/>
</dbReference>
<sequence>MYLTQALHRAVQQTPTSPVTIFGDRIRQWDECADRVSRLAAGLRGLGINSGDRVGILALNSDRYHEFLFASAWAGGVAAPVNVRWSSAEIAFSLVDADVRVQLVDDACVAMVPAIRSRAENVRTVVYCGDGAAPAGLLNYEQLITDHDPVPDTRSGGDLPAAVFYTGGTHMNPALRSYAGRALPHVEVKIVGSTGTELPNGTVGEVVVRGANVMLGYWNRPDETAAAFRDGWLLTGDGGFMDKRGYLFVVDRIKDMIVSGGENVYSAEVENALAKHPAVAACAVIGVPDPDWGERVHAVVALATGQQTTAEALREHTKNHIGGYKAPRSVEFVEALPVSPAGKILKRELRARYWPTRHAKSTEETPRSRVCIRSTLRGPHS</sequence>
<dbReference type="PANTHER" id="PTHR43767:SF1">
    <property type="entry name" value="NONRIBOSOMAL PEPTIDE SYNTHASE PES1 (EUROFUNG)-RELATED"/>
    <property type="match status" value="1"/>
</dbReference>
<proteinExistence type="inferred from homology"/>
<dbReference type="InterPro" id="IPR000873">
    <property type="entry name" value="AMP-dep_synth/lig_dom"/>
</dbReference>
<dbReference type="Gene3D" id="3.40.50.12780">
    <property type="entry name" value="N-terminal domain of ligase-like"/>
    <property type="match status" value="2"/>
</dbReference>
<evidence type="ECO:0000259" key="3">
    <source>
        <dbReference type="Pfam" id="PF00501"/>
    </source>
</evidence>
<evidence type="ECO:0000256" key="1">
    <source>
        <dbReference type="ARBA" id="ARBA00006432"/>
    </source>
</evidence>
<keyword evidence="2" id="KW-0436">Ligase</keyword>
<dbReference type="PANTHER" id="PTHR43767">
    <property type="entry name" value="LONG-CHAIN-FATTY-ACID--COA LIGASE"/>
    <property type="match status" value="1"/>
</dbReference>
<evidence type="ECO:0000313" key="5">
    <source>
        <dbReference type="EMBL" id="MTE16819.1"/>
    </source>
</evidence>
<dbReference type="InterPro" id="IPR050237">
    <property type="entry name" value="ATP-dep_AMP-bd_enzyme"/>
</dbReference>
<feature type="domain" description="AMP-dependent synthetase/ligase" evidence="3">
    <location>
        <begin position="177"/>
        <end position="218"/>
    </location>
</feature>
<protein>
    <submittedName>
        <fullName evidence="5">AMP-binding protein</fullName>
    </submittedName>
</protein>
<dbReference type="InterPro" id="IPR045851">
    <property type="entry name" value="AMP-bd_C_sf"/>
</dbReference>
<dbReference type="Proteomes" id="UP000432464">
    <property type="component" value="Unassembled WGS sequence"/>
</dbReference>
<evidence type="ECO:0000313" key="6">
    <source>
        <dbReference type="Proteomes" id="UP000432464"/>
    </source>
</evidence>
<name>A0A6I3LAE9_9NOCA</name>
<dbReference type="FunFam" id="3.30.300.30:FF:000008">
    <property type="entry name" value="2,3-dihydroxybenzoate-AMP ligase"/>
    <property type="match status" value="1"/>
</dbReference>
<reference evidence="5 6" key="1">
    <citation type="submission" date="2019-11" db="EMBL/GenBank/DDBJ databases">
        <title>Nocardia sp. nov. CT2-14 isolated from soil.</title>
        <authorList>
            <person name="Kanchanasin P."/>
            <person name="Tanasupawat S."/>
            <person name="Yuki M."/>
            <person name="Kudo T."/>
        </authorList>
    </citation>
    <scope>NUCLEOTIDE SEQUENCE [LARGE SCALE GENOMIC DNA]</scope>
    <source>
        <strain evidence="5 6">CT2-14</strain>
    </source>
</reference>
<dbReference type="GO" id="GO:0016878">
    <property type="term" value="F:acid-thiol ligase activity"/>
    <property type="evidence" value="ECO:0007669"/>
    <property type="project" value="UniProtKB-ARBA"/>
</dbReference>
<dbReference type="RefSeq" id="WP_154791233.1">
    <property type="nucleotide sequence ID" value="NZ_WMBB01000016.1"/>
</dbReference>
<feature type="domain" description="AMP-binding enzyme C-terminal" evidence="4">
    <location>
        <begin position="268"/>
        <end position="343"/>
    </location>
</feature>
<dbReference type="EMBL" id="WMBB01000016">
    <property type="protein sequence ID" value="MTE16819.1"/>
    <property type="molecule type" value="Genomic_DNA"/>
</dbReference>
<dbReference type="Pfam" id="PF00501">
    <property type="entry name" value="AMP-binding"/>
    <property type="match status" value="2"/>
</dbReference>
<organism evidence="5 6">
    <name type="scientific">Nocardia aurantiaca</name>
    <dbReference type="NCBI Taxonomy" id="2675850"/>
    <lineage>
        <taxon>Bacteria</taxon>
        <taxon>Bacillati</taxon>
        <taxon>Actinomycetota</taxon>
        <taxon>Actinomycetes</taxon>
        <taxon>Mycobacteriales</taxon>
        <taxon>Nocardiaceae</taxon>
        <taxon>Nocardia</taxon>
    </lineage>
</organism>
<evidence type="ECO:0000259" key="4">
    <source>
        <dbReference type="Pfam" id="PF13193"/>
    </source>
</evidence>
<comment type="similarity">
    <text evidence="1">Belongs to the ATP-dependent AMP-binding enzyme family.</text>
</comment>
<gene>
    <name evidence="5" type="ORF">GLP40_29215</name>
</gene>
<evidence type="ECO:0000256" key="2">
    <source>
        <dbReference type="ARBA" id="ARBA00022598"/>
    </source>
</evidence>
<keyword evidence="6" id="KW-1185">Reference proteome</keyword>
<dbReference type="SUPFAM" id="SSF56801">
    <property type="entry name" value="Acetyl-CoA synthetase-like"/>
    <property type="match status" value="2"/>
</dbReference>
<dbReference type="Gene3D" id="3.30.300.30">
    <property type="match status" value="1"/>
</dbReference>
<dbReference type="InterPro" id="IPR025110">
    <property type="entry name" value="AMP-bd_C"/>
</dbReference>